<dbReference type="InterPro" id="IPR007956">
    <property type="entry name" value="Malonyl_CoA_deC_C"/>
</dbReference>
<sequence>MSEQESPSLFDRALSNLSASWREISVSAARTVGFSVSDEAVADAGRLQTQMRECLEARGGEVSARVRAASLGRAYLQLDTPGRALFLEILARDFAVEEAAVAEAIADYQAQEDEQGRIAAGLRLREVLEPPRVRLLRQFNSLPEGVKFLVDMRADLLPLLDRSPHLRALDQDLQDLLTSWFDTGFIDLRRITWDSSAALLEKLIAYEAVHEIRSWDDLRNRLDSDRRCYALFHPRMPNEPLAFVEVALVEGIAGNVQDLLDEKAPAADPAKADSAIFYSISNTQRGLRGITFGDFLIKMVVRELSQDLPRIKTFATLSPVPGLRVWLEGVDGESLDRFLGNDERSTIRKLGQSEDTAEALKNLLARENWHRHAKVAESLKDPLLRLAARYFMEKRGNGQPIDPVARFHLRNGARLERINWLGDTSAKGLRQSAGIMVNYRYLLDDIEKNHEAYMAKGTVAVSSDVRSLMRRVRDSGGGTLRRLGLG</sequence>
<proteinExistence type="predicted"/>
<dbReference type="RefSeq" id="WP_275819630.1">
    <property type="nucleotide sequence ID" value="NZ_JARHUD010000001.1"/>
</dbReference>
<dbReference type="InterPro" id="IPR038917">
    <property type="entry name" value="Malonyl_CoA_deC"/>
</dbReference>
<organism evidence="3 4">
    <name type="scientific">Aquibaculum arenosum</name>
    <dbReference type="NCBI Taxonomy" id="3032591"/>
    <lineage>
        <taxon>Bacteria</taxon>
        <taxon>Pseudomonadati</taxon>
        <taxon>Pseudomonadota</taxon>
        <taxon>Alphaproteobacteria</taxon>
        <taxon>Rhodospirillales</taxon>
        <taxon>Rhodovibrionaceae</taxon>
        <taxon>Aquibaculum</taxon>
    </lineage>
</organism>
<reference evidence="3 4" key="1">
    <citation type="submission" date="2023-03" db="EMBL/GenBank/DDBJ databases">
        <title>Fodinicurvata sp. CAU 1616 isolated from sea sendiment.</title>
        <authorList>
            <person name="Kim W."/>
        </authorList>
    </citation>
    <scope>NUCLEOTIDE SEQUENCE [LARGE SCALE GENOMIC DNA]</scope>
    <source>
        <strain evidence="3 4">CAU 1616</strain>
    </source>
</reference>
<keyword evidence="4" id="KW-1185">Reference proteome</keyword>
<dbReference type="PANTHER" id="PTHR28641:SF1">
    <property type="entry name" value="MALONYL-COA DECARBOXYLASE, MITOCHONDRIAL"/>
    <property type="match status" value="1"/>
</dbReference>
<protein>
    <submittedName>
        <fullName evidence="3">Malonyl-CoA decarboxylase</fullName>
    </submittedName>
</protein>
<name>A0ABT5YIU8_9PROT</name>
<dbReference type="InterPro" id="IPR035372">
    <property type="entry name" value="MCD_N"/>
</dbReference>
<dbReference type="InterPro" id="IPR038351">
    <property type="entry name" value="MCD_N_sf"/>
</dbReference>
<comment type="caution">
    <text evidence="3">The sequence shown here is derived from an EMBL/GenBank/DDBJ whole genome shotgun (WGS) entry which is preliminary data.</text>
</comment>
<dbReference type="PANTHER" id="PTHR28641">
    <property type="match status" value="1"/>
</dbReference>
<dbReference type="Pfam" id="PF05292">
    <property type="entry name" value="MCD"/>
    <property type="match status" value="1"/>
</dbReference>
<dbReference type="EMBL" id="JARHUD010000001">
    <property type="protein sequence ID" value="MDF2094814.1"/>
    <property type="molecule type" value="Genomic_DNA"/>
</dbReference>
<dbReference type="Gene3D" id="3.40.630.150">
    <property type="entry name" value="Malonyl-CoA decarboxylase, catalytic domain"/>
    <property type="match status" value="1"/>
</dbReference>
<dbReference type="Proteomes" id="UP001215503">
    <property type="component" value="Unassembled WGS sequence"/>
</dbReference>
<dbReference type="InterPro" id="IPR042303">
    <property type="entry name" value="Malonyl_CoA_deC_C_sf"/>
</dbReference>
<gene>
    <name evidence="3" type="ORF">P2G67_02350</name>
</gene>
<evidence type="ECO:0000259" key="2">
    <source>
        <dbReference type="Pfam" id="PF17408"/>
    </source>
</evidence>
<evidence type="ECO:0000313" key="4">
    <source>
        <dbReference type="Proteomes" id="UP001215503"/>
    </source>
</evidence>
<accession>A0ABT5YIU8</accession>
<feature type="domain" description="Malonyl-CoA decarboxylase C-terminal" evidence="1">
    <location>
        <begin position="184"/>
        <end position="441"/>
    </location>
</feature>
<evidence type="ECO:0000313" key="3">
    <source>
        <dbReference type="EMBL" id="MDF2094814.1"/>
    </source>
</evidence>
<dbReference type="Pfam" id="PF17408">
    <property type="entry name" value="MCD_N"/>
    <property type="match status" value="1"/>
</dbReference>
<dbReference type="Gene3D" id="1.20.140.90">
    <property type="entry name" value="Malonyl-CoA decarboxylase, oligemerization domain"/>
    <property type="match status" value="1"/>
</dbReference>
<evidence type="ECO:0000259" key="1">
    <source>
        <dbReference type="Pfam" id="PF05292"/>
    </source>
</evidence>
<feature type="domain" description="Malonyl-CoA decarboxylase N-terminal" evidence="2">
    <location>
        <begin position="94"/>
        <end position="181"/>
    </location>
</feature>